<name>A0A8H7ITL8_9PLEO</name>
<evidence type="ECO:0000313" key="2">
    <source>
        <dbReference type="Proteomes" id="UP000651452"/>
    </source>
</evidence>
<organism evidence="1 2">
    <name type="scientific">Ascochyta lentis</name>
    <dbReference type="NCBI Taxonomy" id="205686"/>
    <lineage>
        <taxon>Eukaryota</taxon>
        <taxon>Fungi</taxon>
        <taxon>Dikarya</taxon>
        <taxon>Ascomycota</taxon>
        <taxon>Pezizomycotina</taxon>
        <taxon>Dothideomycetes</taxon>
        <taxon>Pleosporomycetidae</taxon>
        <taxon>Pleosporales</taxon>
        <taxon>Pleosporineae</taxon>
        <taxon>Didymellaceae</taxon>
        <taxon>Ascochyta</taxon>
    </lineage>
</organism>
<comment type="caution">
    <text evidence="1">The sequence shown here is derived from an EMBL/GenBank/DDBJ whole genome shotgun (WGS) entry which is preliminary data.</text>
</comment>
<dbReference type="AlphaFoldDB" id="A0A8H7ITL8"/>
<accession>A0A8H7ITL8</accession>
<proteinExistence type="predicted"/>
<gene>
    <name evidence="1" type="ORF">EKO04_011588</name>
</gene>
<dbReference type="EMBL" id="RZGK01000024">
    <property type="protein sequence ID" value="KAF9690437.1"/>
    <property type="molecule type" value="Genomic_DNA"/>
</dbReference>
<evidence type="ECO:0000313" key="1">
    <source>
        <dbReference type="EMBL" id="KAF9690437.1"/>
    </source>
</evidence>
<reference evidence="1" key="1">
    <citation type="submission" date="2018-12" db="EMBL/GenBank/DDBJ databases">
        <authorList>
            <person name="Syme R.A."/>
            <person name="Farfan-Caceres L."/>
            <person name="Lichtenzveig J."/>
        </authorList>
    </citation>
    <scope>NUCLEOTIDE SEQUENCE</scope>
    <source>
        <strain evidence="1">Al4</strain>
    </source>
</reference>
<dbReference type="Proteomes" id="UP000651452">
    <property type="component" value="Unassembled WGS sequence"/>
</dbReference>
<protein>
    <submittedName>
        <fullName evidence="1">Uncharacterized protein</fullName>
    </submittedName>
</protein>
<sequence length="93" mass="10443">MQYFRLDSLVPFIVPAPTPVDEQHHKNKLEAAELIEILLQLRAQQDVANDDIHEEVHVNGQEPAANKAAETLHGGARKITEKLIELNVDAKEE</sequence>
<reference evidence="1" key="2">
    <citation type="submission" date="2020-09" db="EMBL/GenBank/DDBJ databases">
        <title>Reference genome assembly for Australian Ascochyta lentis isolate Al4.</title>
        <authorList>
            <person name="Lee R.C."/>
            <person name="Farfan-Caceres L.M."/>
            <person name="Debler J.W."/>
            <person name="Williams A.H."/>
            <person name="Henares B.M."/>
        </authorList>
    </citation>
    <scope>NUCLEOTIDE SEQUENCE</scope>
    <source>
        <strain evidence="1">Al4</strain>
    </source>
</reference>
<keyword evidence="2" id="KW-1185">Reference proteome</keyword>